<evidence type="ECO:0000313" key="2">
    <source>
        <dbReference type="Proteomes" id="UP000770661"/>
    </source>
</evidence>
<dbReference type="EMBL" id="JACEEZ010013476">
    <property type="protein sequence ID" value="KAG0720091.1"/>
    <property type="molecule type" value="Genomic_DNA"/>
</dbReference>
<comment type="caution">
    <text evidence="1">The sequence shown here is derived from an EMBL/GenBank/DDBJ whole genome shotgun (WGS) entry which is preliminary data.</text>
</comment>
<dbReference type="Proteomes" id="UP000770661">
    <property type="component" value="Unassembled WGS sequence"/>
</dbReference>
<dbReference type="AlphaFoldDB" id="A0A8J5CTG7"/>
<sequence length="132" mass="14751">MTANTANEARVGRKCSWFLDQRTESLSWTQNLRSNGRLLPDDLTGSCSPKKMNGIKSGVMEIGFEMSTTAASTPRSSLRQGGWGPKAKCFYSRLADVMVEKKHQPRSHVVAWMRCRLSFSLLRSCPPMSQGH</sequence>
<evidence type="ECO:0000313" key="1">
    <source>
        <dbReference type="EMBL" id="KAG0720091.1"/>
    </source>
</evidence>
<proteinExistence type="predicted"/>
<dbReference type="OrthoDB" id="8118845at2759"/>
<name>A0A8J5CTG7_CHIOP</name>
<reference evidence="1" key="1">
    <citation type="submission" date="2020-07" db="EMBL/GenBank/DDBJ databases">
        <title>The High-quality genome of the commercially important snow crab, Chionoecetes opilio.</title>
        <authorList>
            <person name="Jeong J.-H."/>
            <person name="Ryu S."/>
        </authorList>
    </citation>
    <scope>NUCLEOTIDE SEQUENCE</scope>
    <source>
        <strain evidence="1">MADBK_172401_WGS</strain>
        <tissue evidence="1">Digestive gland</tissue>
    </source>
</reference>
<keyword evidence="2" id="KW-1185">Reference proteome</keyword>
<organism evidence="1 2">
    <name type="scientific">Chionoecetes opilio</name>
    <name type="common">Atlantic snow crab</name>
    <name type="synonym">Cancer opilio</name>
    <dbReference type="NCBI Taxonomy" id="41210"/>
    <lineage>
        <taxon>Eukaryota</taxon>
        <taxon>Metazoa</taxon>
        <taxon>Ecdysozoa</taxon>
        <taxon>Arthropoda</taxon>
        <taxon>Crustacea</taxon>
        <taxon>Multicrustacea</taxon>
        <taxon>Malacostraca</taxon>
        <taxon>Eumalacostraca</taxon>
        <taxon>Eucarida</taxon>
        <taxon>Decapoda</taxon>
        <taxon>Pleocyemata</taxon>
        <taxon>Brachyura</taxon>
        <taxon>Eubrachyura</taxon>
        <taxon>Majoidea</taxon>
        <taxon>Majidae</taxon>
        <taxon>Chionoecetes</taxon>
    </lineage>
</organism>
<gene>
    <name evidence="1" type="ORF">GWK47_049176</name>
</gene>
<protein>
    <submittedName>
        <fullName evidence="1">Uncharacterized protein</fullName>
    </submittedName>
</protein>
<accession>A0A8J5CTG7</accession>